<keyword evidence="3 5" id="KW-1133">Transmembrane helix</keyword>
<comment type="caution">
    <text evidence="6">The sequence shown here is derived from an EMBL/GenBank/DDBJ whole genome shotgun (WGS) entry which is preliminary data.</text>
</comment>
<feature type="transmembrane region" description="Helical" evidence="5">
    <location>
        <begin position="301"/>
        <end position="320"/>
    </location>
</feature>
<feature type="transmembrane region" description="Helical" evidence="5">
    <location>
        <begin position="178"/>
        <end position="210"/>
    </location>
</feature>
<feature type="transmembrane region" description="Helical" evidence="5">
    <location>
        <begin position="276"/>
        <end position="295"/>
    </location>
</feature>
<dbReference type="STRING" id="1925591.BI308_20775"/>
<accession>A0A1L9QLR9</accession>
<feature type="transmembrane region" description="Helical" evidence="5">
    <location>
        <begin position="112"/>
        <end position="132"/>
    </location>
</feature>
<evidence type="ECO:0000256" key="2">
    <source>
        <dbReference type="ARBA" id="ARBA00022692"/>
    </source>
</evidence>
<feature type="transmembrane region" description="Helical" evidence="5">
    <location>
        <begin position="251"/>
        <end position="269"/>
    </location>
</feature>
<protein>
    <recommendedName>
        <fullName evidence="5">Probable membrane transporter protein</fullName>
    </recommendedName>
</protein>
<dbReference type="EMBL" id="MLAW01000048">
    <property type="protein sequence ID" value="OJJ20643.1"/>
    <property type="molecule type" value="Genomic_DNA"/>
</dbReference>
<keyword evidence="7" id="KW-1185">Reference proteome</keyword>
<comment type="subcellular location">
    <subcellularLocation>
        <location evidence="5">Cell membrane</location>
        <topology evidence="5">Multi-pass membrane protein</topology>
    </subcellularLocation>
    <subcellularLocation>
        <location evidence="1">Membrane</location>
        <topology evidence="1">Multi-pass membrane protein</topology>
    </subcellularLocation>
</comment>
<dbReference type="PANTHER" id="PTHR31154:SF4">
    <property type="entry name" value="MEMBRANE TRANSPORTER PROTEIN"/>
    <property type="match status" value="1"/>
</dbReference>
<evidence type="ECO:0000256" key="3">
    <source>
        <dbReference type="ARBA" id="ARBA00022989"/>
    </source>
</evidence>
<organism evidence="6 7">
    <name type="scientific">Roseofilum reptotaenium AO1-A</name>
    <dbReference type="NCBI Taxonomy" id="1925591"/>
    <lineage>
        <taxon>Bacteria</taxon>
        <taxon>Bacillati</taxon>
        <taxon>Cyanobacteriota</taxon>
        <taxon>Cyanophyceae</taxon>
        <taxon>Desertifilales</taxon>
        <taxon>Desertifilaceae</taxon>
        <taxon>Roseofilum</taxon>
    </lineage>
</organism>
<reference evidence="6" key="1">
    <citation type="submission" date="2016-10" db="EMBL/GenBank/DDBJ databases">
        <title>CRISPR-Cas defence system in Roseofilum reptotaenium: evidence of a bacteriophage-cyanobacterium arms race in the coral black band disease.</title>
        <authorList>
            <person name="Buerger P."/>
            <person name="Wood-Charlson E.M."/>
            <person name="Weynberg K.D."/>
            <person name="Willis B."/>
            <person name="Van Oppen M.J."/>
        </authorList>
    </citation>
    <scope>NUCLEOTIDE SEQUENCE [LARGE SCALE GENOMIC DNA]</scope>
    <source>
        <strain evidence="6">AO1-A</strain>
    </source>
</reference>
<dbReference type="Pfam" id="PF01925">
    <property type="entry name" value="TauE"/>
    <property type="match status" value="1"/>
</dbReference>
<comment type="similarity">
    <text evidence="5">Belongs to the 4-toluene sulfonate uptake permease (TSUP) (TC 2.A.102) family.</text>
</comment>
<keyword evidence="5" id="KW-1003">Cell membrane</keyword>
<evidence type="ECO:0000256" key="5">
    <source>
        <dbReference type="RuleBase" id="RU363041"/>
    </source>
</evidence>
<keyword evidence="4 5" id="KW-0472">Membrane</keyword>
<dbReference type="PANTHER" id="PTHR31154">
    <property type="entry name" value="MEMBRANE TRANSPORTER PROTEIN"/>
    <property type="match status" value="1"/>
</dbReference>
<feature type="transmembrane region" description="Helical" evidence="5">
    <location>
        <begin position="45"/>
        <end position="72"/>
    </location>
</feature>
<proteinExistence type="inferred from homology"/>
<feature type="transmembrane region" description="Helical" evidence="5">
    <location>
        <begin position="12"/>
        <end position="33"/>
    </location>
</feature>
<evidence type="ECO:0000256" key="4">
    <source>
        <dbReference type="ARBA" id="ARBA00023136"/>
    </source>
</evidence>
<dbReference type="AlphaFoldDB" id="A0A1L9QLR9"/>
<evidence type="ECO:0000256" key="1">
    <source>
        <dbReference type="ARBA" id="ARBA00004141"/>
    </source>
</evidence>
<keyword evidence="2 5" id="KW-0812">Transmembrane</keyword>
<feature type="transmembrane region" description="Helical" evidence="5">
    <location>
        <begin position="222"/>
        <end position="239"/>
    </location>
</feature>
<sequence>MTPPNKISVRKGTVTICIALTVWTIWLSLLGINRAISYVMEYWEIALTMIFGSAVSGGTSLGGAAVIFPVFTKVLHIDPSEAKIFSLAIQSIGITAAAIGIVLTGIRVDWRVICWGSIGGLIGMVFGAILLAPVLPPDVIKMSFTVLLASFGITLLALNRLPREVHLGMPIWTANERIIWLLAGTMGGIISSLVGSGINIFCFSVMVILFRFCERVATPTSVILMATNAVFGFAFYAWILNDFIEPVRSYWLAAIPVVVVGAPLGAILSSLLTRQTLANIVIGLISLEIISSLLLVEMTSLAIYSSLIAMMFFSGLNYWMYRTNIYSKESVD</sequence>
<evidence type="ECO:0000313" key="6">
    <source>
        <dbReference type="EMBL" id="OJJ20643.1"/>
    </source>
</evidence>
<gene>
    <name evidence="6" type="ORF">BI308_20775</name>
</gene>
<feature type="transmembrane region" description="Helical" evidence="5">
    <location>
        <begin position="84"/>
        <end position="106"/>
    </location>
</feature>
<evidence type="ECO:0000313" key="7">
    <source>
        <dbReference type="Proteomes" id="UP000183940"/>
    </source>
</evidence>
<name>A0A1L9QLR9_9CYAN</name>
<dbReference type="GO" id="GO:0005886">
    <property type="term" value="C:plasma membrane"/>
    <property type="evidence" value="ECO:0007669"/>
    <property type="project" value="UniProtKB-SubCell"/>
</dbReference>
<dbReference type="InterPro" id="IPR002781">
    <property type="entry name" value="TM_pro_TauE-like"/>
</dbReference>
<dbReference type="Proteomes" id="UP000183940">
    <property type="component" value="Unassembled WGS sequence"/>
</dbReference>